<gene>
    <name evidence="4" type="ORF">OTI717_LOCUS20166</name>
</gene>
<evidence type="ECO:0000259" key="3">
    <source>
        <dbReference type="Pfam" id="PF03496"/>
    </source>
</evidence>
<feature type="domain" description="ADP ribosyltransferase" evidence="3">
    <location>
        <begin position="110"/>
        <end position="252"/>
    </location>
</feature>
<protein>
    <recommendedName>
        <fullName evidence="3">ADP ribosyltransferase domain-containing protein</fullName>
    </recommendedName>
</protein>
<evidence type="ECO:0000256" key="1">
    <source>
        <dbReference type="PROSITE-ProRule" id="PRU00339"/>
    </source>
</evidence>
<dbReference type="InterPro" id="IPR003540">
    <property type="entry name" value="ADP-ribosyltransferase"/>
</dbReference>
<sequence length="500" mass="57320">MNIDATLQHVSQLISDSIYRLKPIIIKLAVLNHKPSKQIELSDLAMLDIMNILPTCDGLQLKNQRENKSIDEPNNSQPEQSNIDVIWLGEEATIKTRDIDILYTLKSLIVDLQTQLEQLSTAAPKKLASSTVTLYRGARIRSNELEQLKVNVGSFISLNTFTSTSRERDIALTYAEAYSSTDNDSDVYPIIYEINCSVGIHSAVFADVEQYGTNLNEKEVLFGFSTVFEITSVESKDDIWTVNLCNTNKHTQLVDHYLDVAKHEMKESSSELLFGRLLLYLGEYKRAGTYVKEIAPILLGEDKYESLARFCFDIGRRYYLNGEIDFALNTYYSTLKYSTNHTLVVCTLYTIANVYFERNDYERALNYYEKILESEKSLYDCDSLPSAVYTAIELIAQNCDRQLDYHDEMRRMHSANGVTPLAAAHAREERQCIEVKLGDLSQRLSYAQKCKLEHQVAEEKCARIERNLERQMKDLIRRREALQLQEEDILEGSFSVRSTN</sequence>
<dbReference type="AlphaFoldDB" id="A0A819DA21"/>
<name>A0A819DA21_9BILA</name>
<dbReference type="Proteomes" id="UP000663823">
    <property type="component" value="Unassembled WGS sequence"/>
</dbReference>
<feature type="repeat" description="TPR" evidence="1">
    <location>
        <begin position="345"/>
        <end position="378"/>
    </location>
</feature>
<dbReference type="Gene3D" id="1.25.40.10">
    <property type="entry name" value="Tetratricopeptide repeat domain"/>
    <property type="match status" value="1"/>
</dbReference>
<dbReference type="PROSITE" id="PS50005">
    <property type="entry name" value="TPR"/>
    <property type="match status" value="1"/>
</dbReference>
<reference evidence="4" key="1">
    <citation type="submission" date="2021-02" db="EMBL/GenBank/DDBJ databases">
        <authorList>
            <person name="Nowell W R."/>
        </authorList>
    </citation>
    <scope>NUCLEOTIDE SEQUENCE</scope>
</reference>
<keyword evidence="1" id="KW-0802">TPR repeat</keyword>
<proteinExistence type="predicted"/>
<dbReference type="GO" id="GO:0005576">
    <property type="term" value="C:extracellular region"/>
    <property type="evidence" value="ECO:0007669"/>
    <property type="project" value="InterPro"/>
</dbReference>
<feature type="coiled-coil region" evidence="2">
    <location>
        <begin position="447"/>
        <end position="485"/>
    </location>
</feature>
<evidence type="ECO:0000256" key="2">
    <source>
        <dbReference type="SAM" id="Coils"/>
    </source>
</evidence>
<keyword evidence="2" id="KW-0175">Coiled coil</keyword>
<accession>A0A819DA21</accession>
<dbReference type="SUPFAM" id="SSF48452">
    <property type="entry name" value="TPR-like"/>
    <property type="match status" value="1"/>
</dbReference>
<dbReference type="SUPFAM" id="SSF56399">
    <property type="entry name" value="ADP-ribosylation"/>
    <property type="match status" value="1"/>
</dbReference>
<evidence type="ECO:0000313" key="4">
    <source>
        <dbReference type="EMBL" id="CAF3833991.1"/>
    </source>
</evidence>
<dbReference type="InterPro" id="IPR011990">
    <property type="entry name" value="TPR-like_helical_dom_sf"/>
</dbReference>
<dbReference type="SMART" id="SM00028">
    <property type="entry name" value="TPR"/>
    <property type="match status" value="2"/>
</dbReference>
<organism evidence="4 5">
    <name type="scientific">Rotaria sordida</name>
    <dbReference type="NCBI Taxonomy" id="392033"/>
    <lineage>
        <taxon>Eukaryota</taxon>
        <taxon>Metazoa</taxon>
        <taxon>Spiralia</taxon>
        <taxon>Gnathifera</taxon>
        <taxon>Rotifera</taxon>
        <taxon>Eurotatoria</taxon>
        <taxon>Bdelloidea</taxon>
        <taxon>Philodinida</taxon>
        <taxon>Philodinidae</taxon>
        <taxon>Rotaria</taxon>
    </lineage>
</organism>
<dbReference type="InterPro" id="IPR019734">
    <property type="entry name" value="TPR_rpt"/>
</dbReference>
<dbReference type="Pfam" id="PF03496">
    <property type="entry name" value="ADPrib_exo_Tox"/>
    <property type="match status" value="1"/>
</dbReference>
<comment type="caution">
    <text evidence="4">The sequence shown here is derived from an EMBL/GenBank/DDBJ whole genome shotgun (WGS) entry which is preliminary data.</text>
</comment>
<dbReference type="EMBL" id="CAJOAX010003051">
    <property type="protein sequence ID" value="CAF3833991.1"/>
    <property type="molecule type" value="Genomic_DNA"/>
</dbReference>
<evidence type="ECO:0000313" key="5">
    <source>
        <dbReference type="Proteomes" id="UP000663823"/>
    </source>
</evidence>
<dbReference type="Gene3D" id="3.90.176.10">
    <property type="entry name" value="Toxin ADP-ribosyltransferase, Chain A, domain 1"/>
    <property type="match status" value="1"/>
</dbReference>